<feature type="transmembrane region" description="Helical" evidence="1">
    <location>
        <begin position="12"/>
        <end position="29"/>
    </location>
</feature>
<comment type="caution">
    <text evidence="2">The sequence shown here is derived from an EMBL/GenBank/DDBJ whole genome shotgun (WGS) entry which is preliminary data.</text>
</comment>
<sequence>MNSEITFLNDRLLSFYLLGGMVLFIALVYKEYGNTRKSVFYLRVSIGLIAIFSLLAIALRPAYPNKKNSNKAIVITGGADKTQLDSLKKIYPKITTVDYKSGDFIKPKLEGTAKVFLLGYGIEEYDLFQFENKDVVYLPSKLPPGIDKIKYSKTVFQGENVNIRAHFYKSKPGNKVYLEDFGGNKLDSAVIRDGEFKLNAVTKLTGEFVYQLTVIDSIGEQVIQEPLPVKINAPKKLRILILNNFPNFETRYLKNFLAEEGHQITLRTQLTSNRFKYEYLNTKTQVFSGITEDSLKDFDVLVLDTPGFSQLSVNEKQILESAVKKDGLGIYVQQVEDNFKEKTFVNFVTQFDGLPEMKWHNESQIELYKYPYIFQKTANTYSLLEVEDNLAVYQYLGRGKVGSGVFQNTYQLLLKGNKPVYREIWTGIFKEISKPSWESVNWQLVTDIGLVNVPVDIRIKTALARPALTDNLEHHIALLQHADISDEYVARIYPEKEGWNHLKLSADDSILNFKFYVFKDDDWSTKRRSNLLKNSQSYFNNVAEAQEKELLLKPINVYWFYFIFIGCVSFLWLHPKLKK</sequence>
<feature type="transmembrane region" description="Helical" evidence="1">
    <location>
        <begin position="557"/>
        <end position="573"/>
    </location>
</feature>
<evidence type="ECO:0000256" key="1">
    <source>
        <dbReference type="SAM" id="Phobius"/>
    </source>
</evidence>
<reference evidence="2 3" key="1">
    <citation type="journal article" date="2018" name="Nat. Biotechnol.">
        <title>A standardized bacterial taxonomy based on genome phylogeny substantially revises the tree of life.</title>
        <authorList>
            <person name="Parks D.H."/>
            <person name="Chuvochina M."/>
            <person name="Waite D.W."/>
            <person name="Rinke C."/>
            <person name="Skarshewski A."/>
            <person name="Chaumeil P.A."/>
            <person name="Hugenholtz P."/>
        </authorList>
    </citation>
    <scope>NUCLEOTIDE SEQUENCE [LARGE SCALE GENOMIC DNA]</scope>
    <source>
        <strain evidence="2">UBA9359</strain>
    </source>
</reference>
<dbReference type="Proteomes" id="UP000264330">
    <property type="component" value="Unassembled WGS sequence"/>
</dbReference>
<proteinExistence type="predicted"/>
<keyword evidence="1" id="KW-1133">Transmembrane helix</keyword>
<dbReference type="RefSeq" id="WP_013071379.1">
    <property type="nucleotide sequence ID" value="NZ_CAJXAW010000013.1"/>
</dbReference>
<dbReference type="OMA" id="KYLRRWA"/>
<organism evidence="2 3">
    <name type="scientific">Zunongwangia profunda</name>
    <dbReference type="NCBI Taxonomy" id="398743"/>
    <lineage>
        <taxon>Bacteria</taxon>
        <taxon>Pseudomonadati</taxon>
        <taxon>Bacteroidota</taxon>
        <taxon>Flavobacteriia</taxon>
        <taxon>Flavobacteriales</taxon>
        <taxon>Flavobacteriaceae</taxon>
        <taxon>Zunongwangia</taxon>
    </lineage>
</organism>
<dbReference type="AlphaFoldDB" id="A0A3D5J3V6"/>
<dbReference type="SUPFAM" id="SSF52317">
    <property type="entry name" value="Class I glutamine amidotransferase-like"/>
    <property type="match status" value="1"/>
</dbReference>
<keyword evidence="1" id="KW-0472">Membrane</keyword>
<dbReference type="InterPro" id="IPR029062">
    <property type="entry name" value="Class_I_gatase-like"/>
</dbReference>
<name>A0A3D5J3V6_9FLAO</name>
<accession>A0A3D5J3V6</accession>
<gene>
    <name evidence="2" type="ORF">DGQ38_16505</name>
</gene>
<keyword evidence="1" id="KW-0812">Transmembrane</keyword>
<evidence type="ECO:0000313" key="3">
    <source>
        <dbReference type="Proteomes" id="UP000264330"/>
    </source>
</evidence>
<protein>
    <submittedName>
        <fullName evidence="2">Uncharacterized protein</fullName>
    </submittedName>
</protein>
<evidence type="ECO:0000313" key="2">
    <source>
        <dbReference type="EMBL" id="HCV82643.1"/>
    </source>
</evidence>
<dbReference type="EMBL" id="DPMF01000380">
    <property type="protein sequence ID" value="HCV82643.1"/>
    <property type="molecule type" value="Genomic_DNA"/>
</dbReference>
<feature type="transmembrane region" description="Helical" evidence="1">
    <location>
        <begin position="41"/>
        <end position="63"/>
    </location>
</feature>